<accession>H6RH85</accession>
<dbReference type="EMBL" id="FO117606">
    <property type="protein sequence ID" value="CCG00356.1"/>
    <property type="molecule type" value="Genomic_DNA"/>
</dbReference>
<organism evidence="2">
    <name type="scientific">uncultured Flavobacteriia bacterium</name>
    <dbReference type="NCBI Taxonomy" id="212695"/>
    <lineage>
        <taxon>Bacteria</taxon>
        <taxon>Pseudomonadati</taxon>
        <taxon>Bacteroidota</taxon>
        <taxon>Flavobacteriia</taxon>
        <taxon>environmental samples</taxon>
    </lineage>
</organism>
<dbReference type="InterPro" id="IPR045607">
    <property type="entry name" value="DUF6452"/>
</dbReference>
<evidence type="ECO:0000313" key="2">
    <source>
        <dbReference type="EMBL" id="CCG00396.1"/>
    </source>
</evidence>
<gene>
    <name evidence="2" type="ORF">VIS_S18_DB-B8_0001</name>
    <name evidence="1" type="ORF">VIS_S18DAB70001</name>
</gene>
<dbReference type="EMBL" id="FO117607">
    <property type="protein sequence ID" value="CCG00396.1"/>
    <property type="molecule type" value="Genomic_DNA"/>
</dbReference>
<name>H6RH85_9BACT</name>
<evidence type="ECO:0008006" key="3">
    <source>
        <dbReference type="Google" id="ProtNLM"/>
    </source>
</evidence>
<evidence type="ECO:0000313" key="1">
    <source>
        <dbReference type="EMBL" id="CCG00356.1"/>
    </source>
</evidence>
<proteinExistence type="predicted"/>
<protein>
    <recommendedName>
        <fullName evidence="3">Lipoprotein</fullName>
    </recommendedName>
</protein>
<reference evidence="2" key="2">
    <citation type="submission" date="2012-02" db="EMBL/GenBank/DDBJ databases">
        <authorList>
            <person name="Genoscope - CEA"/>
        </authorList>
    </citation>
    <scope>NUCLEOTIDE SEQUENCE</scope>
</reference>
<reference evidence="2" key="1">
    <citation type="journal article" date="2012" name="Environ. Microbiol.">
        <title>Genomic content of uncultured Bacteroidetes from contrasting oceanic provinces in the North Atlantic Ocean.</title>
        <authorList>
            <person name="Gomez-Pereira P.R."/>
            <person name="Schuler M."/>
            <person name="Fuchs B.M."/>
            <person name="Bennke C."/>
            <person name="Teeling H."/>
            <person name="Waldmann J."/>
            <person name="Richter M."/>
            <person name="Barbe V."/>
            <person name="Bataille E."/>
            <person name="Glockner F.O."/>
            <person name="Amann R."/>
        </authorList>
    </citation>
    <scope>NUCLEOTIDE SEQUENCE</scope>
</reference>
<dbReference type="AlphaFoldDB" id="H6RH85"/>
<sequence>MIKHLHLLVLTLFFLSCEKDDICIEGSENTNRVTIGFIDNESKNPTGVNLTFIKGIDNDSIISESFSGSELKLPLMVNSNETKYILEQNKVIDTLKIFHQTNHLYLNRSCGFKSNFLIKSNTEILKKSGWIREISIVQDSIYNEEKTNIFIHY</sequence>
<dbReference type="PROSITE" id="PS51257">
    <property type="entry name" value="PROKAR_LIPOPROTEIN"/>
    <property type="match status" value="1"/>
</dbReference>
<dbReference type="Pfam" id="PF20050">
    <property type="entry name" value="DUF6452"/>
    <property type="match status" value="1"/>
</dbReference>